<evidence type="ECO:0008006" key="3">
    <source>
        <dbReference type="Google" id="ProtNLM"/>
    </source>
</evidence>
<dbReference type="OrthoDB" id="722566at2759"/>
<dbReference type="InterPro" id="IPR036047">
    <property type="entry name" value="F-box-like_dom_sf"/>
</dbReference>
<protein>
    <recommendedName>
        <fullName evidence="3">F-box domain-containing protein</fullName>
    </recommendedName>
</protein>
<name>A0A9J6B0T2_SOLCO</name>
<dbReference type="Gene3D" id="3.80.10.10">
    <property type="entry name" value="Ribonuclease Inhibitor"/>
    <property type="match status" value="1"/>
</dbReference>
<reference evidence="1 2" key="1">
    <citation type="submission" date="2020-09" db="EMBL/GenBank/DDBJ databases">
        <title>De no assembly of potato wild relative species, Solanum commersonii.</title>
        <authorList>
            <person name="Cho K."/>
        </authorList>
    </citation>
    <scope>NUCLEOTIDE SEQUENCE [LARGE SCALE GENOMIC DNA]</scope>
    <source>
        <strain evidence="1">LZ3.2</strain>
        <tissue evidence="1">Leaf</tissue>
    </source>
</reference>
<dbReference type="SUPFAM" id="SSF81383">
    <property type="entry name" value="F-box domain"/>
    <property type="match status" value="1"/>
</dbReference>
<gene>
    <name evidence="1" type="ORF">H5410_001864</name>
</gene>
<evidence type="ECO:0000313" key="1">
    <source>
        <dbReference type="EMBL" id="KAG5630147.1"/>
    </source>
</evidence>
<dbReference type="AlphaFoldDB" id="A0A9J6B0T2"/>
<evidence type="ECO:0000313" key="2">
    <source>
        <dbReference type="Proteomes" id="UP000824120"/>
    </source>
</evidence>
<sequence length="426" mass="49653">MLTTRDFEEQMQPPVQLKEELEQYDSKKMEIKGQIYHISQRRWSELRGKRRMEEQKDKVNGLNMQRLFRVTQALSSLIQLKHLIFIDRLVFRTNFCGHQTEKIEVVVMEEGNPPVRRWEDLNIDMLVKIFQSFDLFQLISIIPQVCPVWQSTYSDQRLWKTLDLPSTTCTNENLTELDESILEKASRLDKFLTCMSDSCIMCQRTRNDEGFMRWYKYADLLKVDEELVGNLTISKPNPMEFQWFCDLSDSDIRSTCLAQVTNSPLPLNYYEHKMFDEMLNSNCPKVFTVASFDAPVEILYYDVIGPDGSKVQLFYGRPQIDMSESVGSKTTMVWCLRTTHRTFVQLAILRGVYACVNTKWLTAVESVIFVSLATVVLTNKEVITKDKSYFILDSGQWSVCTTNITTILKHYFDYFSGLGSIKEQPL</sequence>
<dbReference type="Proteomes" id="UP000824120">
    <property type="component" value="Chromosome 1"/>
</dbReference>
<dbReference type="EMBL" id="JACXVP010000001">
    <property type="protein sequence ID" value="KAG5630147.1"/>
    <property type="molecule type" value="Genomic_DNA"/>
</dbReference>
<accession>A0A9J6B0T2</accession>
<comment type="caution">
    <text evidence="1">The sequence shown here is derived from an EMBL/GenBank/DDBJ whole genome shotgun (WGS) entry which is preliminary data.</text>
</comment>
<keyword evidence="2" id="KW-1185">Reference proteome</keyword>
<organism evidence="1 2">
    <name type="scientific">Solanum commersonii</name>
    <name type="common">Commerson's wild potato</name>
    <name type="synonym">Commerson's nightshade</name>
    <dbReference type="NCBI Taxonomy" id="4109"/>
    <lineage>
        <taxon>Eukaryota</taxon>
        <taxon>Viridiplantae</taxon>
        <taxon>Streptophyta</taxon>
        <taxon>Embryophyta</taxon>
        <taxon>Tracheophyta</taxon>
        <taxon>Spermatophyta</taxon>
        <taxon>Magnoliopsida</taxon>
        <taxon>eudicotyledons</taxon>
        <taxon>Gunneridae</taxon>
        <taxon>Pentapetalae</taxon>
        <taxon>asterids</taxon>
        <taxon>lamiids</taxon>
        <taxon>Solanales</taxon>
        <taxon>Solanaceae</taxon>
        <taxon>Solanoideae</taxon>
        <taxon>Solaneae</taxon>
        <taxon>Solanum</taxon>
    </lineage>
</organism>
<dbReference type="InterPro" id="IPR032675">
    <property type="entry name" value="LRR_dom_sf"/>
</dbReference>
<proteinExistence type="predicted"/>